<evidence type="ECO:0008006" key="3">
    <source>
        <dbReference type="Google" id="ProtNLM"/>
    </source>
</evidence>
<dbReference type="Proteomes" id="UP000266723">
    <property type="component" value="Unassembled WGS sequence"/>
</dbReference>
<evidence type="ECO:0000313" key="1">
    <source>
        <dbReference type="EMBL" id="KAF3530640.1"/>
    </source>
</evidence>
<reference evidence="1 2" key="1">
    <citation type="journal article" date="2020" name="BMC Genomics">
        <title>Intraspecific diversification of the crop wild relative Brassica cretica Lam. using demographic model selection.</title>
        <authorList>
            <person name="Kioukis A."/>
            <person name="Michalopoulou V.A."/>
            <person name="Briers L."/>
            <person name="Pirintsos S."/>
            <person name="Studholme D.J."/>
            <person name="Pavlidis P."/>
            <person name="Sarris P.F."/>
        </authorList>
    </citation>
    <scope>NUCLEOTIDE SEQUENCE [LARGE SCALE GENOMIC DNA]</scope>
    <source>
        <strain evidence="2">cv. PFS-1207/04</strain>
    </source>
</reference>
<name>A0ABQ7BEQ3_BRACR</name>
<evidence type="ECO:0000313" key="2">
    <source>
        <dbReference type="Proteomes" id="UP000266723"/>
    </source>
</evidence>
<protein>
    <recommendedName>
        <fullName evidence="3">RNase H type-1 domain-containing protein</fullName>
    </recommendedName>
</protein>
<organism evidence="1 2">
    <name type="scientific">Brassica cretica</name>
    <name type="common">Mustard</name>
    <dbReference type="NCBI Taxonomy" id="69181"/>
    <lineage>
        <taxon>Eukaryota</taxon>
        <taxon>Viridiplantae</taxon>
        <taxon>Streptophyta</taxon>
        <taxon>Embryophyta</taxon>
        <taxon>Tracheophyta</taxon>
        <taxon>Spermatophyta</taxon>
        <taxon>Magnoliopsida</taxon>
        <taxon>eudicotyledons</taxon>
        <taxon>Gunneridae</taxon>
        <taxon>Pentapetalae</taxon>
        <taxon>rosids</taxon>
        <taxon>malvids</taxon>
        <taxon>Brassicales</taxon>
        <taxon>Brassicaceae</taxon>
        <taxon>Brassiceae</taxon>
        <taxon>Brassica</taxon>
    </lineage>
</organism>
<comment type="caution">
    <text evidence="1">The sequence shown here is derived from an EMBL/GenBank/DDBJ whole genome shotgun (WGS) entry which is preliminary data.</text>
</comment>
<sequence>MGTRNITRCESALHSEVEALRWAMDNMLQHSPCQRFGTDCKELIAMLRQLGPFVESYFSLVVLFRSGYADHLKLE</sequence>
<keyword evidence="2" id="KW-1185">Reference proteome</keyword>
<proteinExistence type="predicted"/>
<gene>
    <name evidence="1" type="ORF">DY000_02041219</name>
</gene>
<dbReference type="EMBL" id="QGKV02001507">
    <property type="protein sequence ID" value="KAF3530640.1"/>
    <property type="molecule type" value="Genomic_DNA"/>
</dbReference>
<accession>A0ABQ7BEQ3</accession>